<dbReference type="InterPro" id="IPR053188">
    <property type="entry name" value="FkbM_Methyltransferase"/>
</dbReference>
<keyword evidence="2" id="KW-0808">Transferase</keyword>
<keyword evidence="2" id="KW-0489">Methyltransferase</keyword>
<dbReference type="InterPro" id="IPR006342">
    <property type="entry name" value="FkbM_mtfrase"/>
</dbReference>
<dbReference type="GO" id="GO:0008168">
    <property type="term" value="F:methyltransferase activity"/>
    <property type="evidence" value="ECO:0007669"/>
    <property type="project" value="UniProtKB-KW"/>
</dbReference>
<dbReference type="PANTHER" id="PTHR36973">
    <property type="entry name" value="SLL1456 PROTEIN-RELATED"/>
    <property type="match status" value="1"/>
</dbReference>
<dbReference type="Gene3D" id="3.40.50.150">
    <property type="entry name" value="Vaccinia Virus protein VP39"/>
    <property type="match status" value="1"/>
</dbReference>
<dbReference type="PANTHER" id="PTHR36973:SF4">
    <property type="entry name" value="NODULATION PROTEIN"/>
    <property type="match status" value="1"/>
</dbReference>
<organism evidence="2 3">
    <name type="scientific">Sphingomonas hankyongi</name>
    <dbReference type="NCBI Taxonomy" id="2908209"/>
    <lineage>
        <taxon>Bacteria</taxon>
        <taxon>Pseudomonadati</taxon>
        <taxon>Pseudomonadota</taxon>
        <taxon>Alphaproteobacteria</taxon>
        <taxon>Sphingomonadales</taxon>
        <taxon>Sphingomonadaceae</taxon>
        <taxon>Sphingomonas</taxon>
    </lineage>
</organism>
<dbReference type="NCBIfam" id="TIGR01444">
    <property type="entry name" value="fkbM_fam"/>
    <property type="match status" value="1"/>
</dbReference>
<dbReference type="SUPFAM" id="SSF53335">
    <property type="entry name" value="S-adenosyl-L-methionine-dependent methyltransferases"/>
    <property type="match status" value="1"/>
</dbReference>
<accession>A0ABT0S2M5</accession>
<sequence length="238" mass="26827">MNVGFNIHRQHFDKLAYDHAFAPNMEHGLRYLKSMGFDPRGILDVGAFEGNWTKLARSIWPRARITMIEGNDQKLELLKKVGLSAEAHLELVLLGADDDQEVQFSVMESGSSVYAEHSPVERKSVVKKTKRLDSVIDGGEPIDLIKIDVQGYELEVLRGGPAILERTEAVLIEISLIEINEGAPLLHEVVQFMADNGFLTFDVLELHRRPLDGAMNQLDILFLKETSALRSDKRHWAN</sequence>
<comment type="caution">
    <text evidence="2">The sequence shown here is derived from an EMBL/GenBank/DDBJ whole genome shotgun (WGS) entry which is preliminary data.</text>
</comment>
<evidence type="ECO:0000313" key="3">
    <source>
        <dbReference type="Proteomes" id="UP001165342"/>
    </source>
</evidence>
<feature type="domain" description="Methyltransferase FkbM" evidence="1">
    <location>
        <begin position="44"/>
        <end position="198"/>
    </location>
</feature>
<evidence type="ECO:0000313" key="2">
    <source>
        <dbReference type="EMBL" id="MCL6730119.1"/>
    </source>
</evidence>
<dbReference type="RefSeq" id="WP_249831621.1">
    <property type="nucleotide sequence ID" value="NZ_JAMGBE010000003.1"/>
</dbReference>
<dbReference type="InterPro" id="IPR029063">
    <property type="entry name" value="SAM-dependent_MTases_sf"/>
</dbReference>
<name>A0ABT0S2M5_9SPHN</name>
<reference evidence="2" key="1">
    <citation type="submission" date="2022-05" db="EMBL/GenBank/DDBJ databases">
        <authorList>
            <person name="Jo J.-H."/>
            <person name="Im W.-T."/>
        </authorList>
    </citation>
    <scope>NUCLEOTIDE SEQUENCE</scope>
    <source>
        <strain evidence="2">SE220</strain>
    </source>
</reference>
<evidence type="ECO:0000259" key="1">
    <source>
        <dbReference type="Pfam" id="PF05050"/>
    </source>
</evidence>
<gene>
    <name evidence="2" type="ORF">LZ538_08650</name>
</gene>
<proteinExistence type="predicted"/>
<dbReference type="EMBL" id="JAMGBE010000003">
    <property type="protein sequence ID" value="MCL6730119.1"/>
    <property type="molecule type" value="Genomic_DNA"/>
</dbReference>
<dbReference type="GO" id="GO:0032259">
    <property type="term" value="P:methylation"/>
    <property type="evidence" value="ECO:0007669"/>
    <property type="project" value="UniProtKB-KW"/>
</dbReference>
<protein>
    <submittedName>
        <fullName evidence="2">FkbM family methyltransferase</fullName>
    </submittedName>
</protein>
<keyword evidence="3" id="KW-1185">Reference proteome</keyword>
<dbReference type="Proteomes" id="UP001165342">
    <property type="component" value="Unassembled WGS sequence"/>
</dbReference>
<dbReference type="Pfam" id="PF05050">
    <property type="entry name" value="Methyltransf_21"/>
    <property type="match status" value="1"/>
</dbReference>